<dbReference type="Gramene" id="KMS65059">
    <property type="protein sequence ID" value="KMS65059"/>
    <property type="gene ID" value="BVRB_039860"/>
</dbReference>
<keyword evidence="1" id="KW-0862">Zinc</keyword>
<feature type="domain" description="CCHC-type" evidence="2">
    <location>
        <begin position="79"/>
        <end position="94"/>
    </location>
</feature>
<evidence type="ECO:0000313" key="3">
    <source>
        <dbReference type="EMBL" id="KMS65059.1"/>
    </source>
</evidence>
<evidence type="ECO:0000256" key="1">
    <source>
        <dbReference type="PROSITE-ProRule" id="PRU00047"/>
    </source>
</evidence>
<dbReference type="InterPro" id="IPR001878">
    <property type="entry name" value="Znf_CCHC"/>
</dbReference>
<dbReference type="InterPro" id="IPR036875">
    <property type="entry name" value="Znf_CCHC_sf"/>
</dbReference>
<dbReference type="GO" id="GO:0003676">
    <property type="term" value="F:nucleic acid binding"/>
    <property type="evidence" value="ECO:0007669"/>
    <property type="project" value="InterPro"/>
</dbReference>
<dbReference type="Proteomes" id="UP000035740">
    <property type="component" value="Unassembled WGS sequence"/>
</dbReference>
<organism evidence="3 4">
    <name type="scientific">Beta vulgaris subsp. vulgaris</name>
    <name type="common">Beet</name>
    <dbReference type="NCBI Taxonomy" id="3555"/>
    <lineage>
        <taxon>Eukaryota</taxon>
        <taxon>Viridiplantae</taxon>
        <taxon>Streptophyta</taxon>
        <taxon>Embryophyta</taxon>
        <taxon>Tracheophyta</taxon>
        <taxon>Spermatophyta</taxon>
        <taxon>Magnoliopsida</taxon>
        <taxon>eudicotyledons</taxon>
        <taxon>Gunneridae</taxon>
        <taxon>Pentapetalae</taxon>
        <taxon>Caryophyllales</taxon>
        <taxon>Chenopodiaceae</taxon>
        <taxon>Betoideae</taxon>
        <taxon>Beta</taxon>
    </lineage>
</organism>
<dbReference type="OrthoDB" id="1300022at2759"/>
<dbReference type="EMBL" id="KQ115530">
    <property type="protein sequence ID" value="KMS65059.1"/>
    <property type="molecule type" value="Genomic_DNA"/>
</dbReference>
<keyword evidence="4" id="KW-1185">Reference proteome</keyword>
<sequence length="186" mass="20105">MSLPNDMEQIRYKRLSGPATDLTPSNIRDDVVSLLRRMAVTDHATVVNDGYAMQVHGGRGRGRRGRGGHGRPGGFQGNCFKCGKFGHRSSDCRSSATGTNGGQAHIAMLTMALSSGRSPRKGLRDWVLDGAMTCGHISSCREHFQNLKMIEDEERPTVGGVGGDRIKIHGRGDILLHMASGSYITI</sequence>
<dbReference type="Pfam" id="PF00098">
    <property type="entry name" value="zf-CCHC"/>
    <property type="match status" value="1"/>
</dbReference>
<dbReference type="SUPFAM" id="SSF57756">
    <property type="entry name" value="Retrovirus zinc finger-like domains"/>
    <property type="match status" value="1"/>
</dbReference>
<dbReference type="SMART" id="SM00343">
    <property type="entry name" value="ZnF_C2HC"/>
    <property type="match status" value="1"/>
</dbReference>
<dbReference type="PROSITE" id="PS50158">
    <property type="entry name" value="ZF_CCHC"/>
    <property type="match status" value="1"/>
</dbReference>
<reference evidence="3 4" key="1">
    <citation type="journal article" date="2014" name="Nature">
        <title>The genome of the recently domesticated crop plant sugar beet (Beta vulgaris).</title>
        <authorList>
            <person name="Dohm J.C."/>
            <person name="Minoche A.E."/>
            <person name="Holtgrawe D."/>
            <person name="Capella-Gutierrez S."/>
            <person name="Zakrzewski F."/>
            <person name="Tafer H."/>
            <person name="Rupp O."/>
            <person name="Sorensen T.R."/>
            <person name="Stracke R."/>
            <person name="Reinhardt R."/>
            <person name="Goesmann A."/>
            <person name="Kraft T."/>
            <person name="Schulz B."/>
            <person name="Stadler P.F."/>
            <person name="Schmidt T."/>
            <person name="Gabaldon T."/>
            <person name="Lehrach H."/>
            <person name="Weisshaar B."/>
            <person name="Himmelbauer H."/>
        </authorList>
    </citation>
    <scope>NUCLEOTIDE SEQUENCE [LARGE SCALE GENOMIC DNA]</scope>
    <source>
        <tissue evidence="3">Taproot</tissue>
    </source>
</reference>
<accession>A0A0J7YN95</accession>
<dbReference type="AlphaFoldDB" id="A0A0J7YN95"/>
<keyword evidence="1" id="KW-0863">Zinc-finger</keyword>
<dbReference type="GO" id="GO:0008270">
    <property type="term" value="F:zinc ion binding"/>
    <property type="evidence" value="ECO:0007669"/>
    <property type="project" value="UniProtKB-KW"/>
</dbReference>
<dbReference type="Gene3D" id="4.10.60.10">
    <property type="entry name" value="Zinc finger, CCHC-type"/>
    <property type="match status" value="1"/>
</dbReference>
<evidence type="ECO:0000259" key="2">
    <source>
        <dbReference type="PROSITE" id="PS50158"/>
    </source>
</evidence>
<evidence type="ECO:0000313" key="4">
    <source>
        <dbReference type="Proteomes" id="UP000035740"/>
    </source>
</evidence>
<proteinExistence type="predicted"/>
<name>A0A0J7YN95_BETVV</name>
<feature type="non-terminal residue" evidence="3">
    <location>
        <position position="186"/>
    </location>
</feature>
<keyword evidence="1" id="KW-0479">Metal-binding</keyword>
<gene>
    <name evidence="3" type="ORF">BVRB_039860</name>
</gene>
<protein>
    <recommendedName>
        <fullName evidence="2">CCHC-type domain-containing protein</fullName>
    </recommendedName>
</protein>